<dbReference type="GO" id="GO:0006145">
    <property type="term" value="P:purine nucleobase catabolic process"/>
    <property type="evidence" value="ECO:0007669"/>
    <property type="project" value="TreeGrafter"/>
</dbReference>
<evidence type="ECO:0000259" key="7">
    <source>
        <dbReference type="Pfam" id="PF01979"/>
    </source>
</evidence>
<dbReference type="Pfam" id="PF01979">
    <property type="entry name" value="Amidohydro_1"/>
    <property type="match status" value="1"/>
</dbReference>
<dbReference type="InterPro" id="IPR032466">
    <property type="entry name" value="Metal_Hydrolase"/>
</dbReference>
<feature type="domain" description="Amidohydrolase-related" evidence="7">
    <location>
        <begin position="62"/>
        <end position="393"/>
    </location>
</feature>
<dbReference type="STRING" id="887929.HMP0721_2264"/>
<comment type="similarity">
    <text evidence="3">Belongs to the metallo-dependent hydrolases superfamily. DHOase family. Class I DHOase subfamily.</text>
</comment>
<dbReference type="EMBL" id="AEQN01000030">
    <property type="protein sequence ID" value="EFV00668.1"/>
    <property type="molecule type" value="Genomic_DNA"/>
</dbReference>
<name>E6MJS9_9FIRM</name>
<comment type="caution">
    <text evidence="8">The sequence shown here is derived from an EMBL/GenBank/DDBJ whole genome shotgun (WGS) entry which is preliminary data.</text>
</comment>
<dbReference type="Gene3D" id="2.30.40.10">
    <property type="entry name" value="Urease, subunit C, domain 1"/>
    <property type="match status" value="1"/>
</dbReference>
<evidence type="ECO:0000256" key="4">
    <source>
        <dbReference type="ARBA" id="ARBA00022723"/>
    </source>
</evidence>
<dbReference type="PROSITE" id="PS00483">
    <property type="entry name" value="DIHYDROOROTASE_2"/>
    <property type="match status" value="1"/>
</dbReference>
<dbReference type="GO" id="GO:0046872">
    <property type="term" value="F:metal ion binding"/>
    <property type="evidence" value="ECO:0007669"/>
    <property type="project" value="UniProtKB-KW"/>
</dbReference>
<dbReference type="CDD" id="cd01317">
    <property type="entry name" value="DHOase_IIa"/>
    <property type="match status" value="1"/>
</dbReference>
<organism evidence="8 9">
    <name type="scientific">Pseudoramibacter alactolyticus ATCC 23263</name>
    <dbReference type="NCBI Taxonomy" id="887929"/>
    <lineage>
        <taxon>Bacteria</taxon>
        <taxon>Bacillati</taxon>
        <taxon>Bacillota</taxon>
        <taxon>Clostridia</taxon>
        <taxon>Eubacteriales</taxon>
        <taxon>Eubacteriaceae</taxon>
        <taxon>Pseudoramibacter</taxon>
    </lineage>
</organism>
<evidence type="ECO:0000256" key="1">
    <source>
        <dbReference type="ARBA" id="ARBA00001947"/>
    </source>
</evidence>
<keyword evidence="4" id="KW-0479">Metal-binding</keyword>
<evidence type="ECO:0000313" key="9">
    <source>
        <dbReference type="Proteomes" id="UP000004754"/>
    </source>
</evidence>
<dbReference type="PANTHER" id="PTHR43668:SF2">
    <property type="entry name" value="ALLANTOINASE"/>
    <property type="match status" value="1"/>
</dbReference>
<evidence type="ECO:0000256" key="5">
    <source>
        <dbReference type="ARBA" id="ARBA00022801"/>
    </source>
</evidence>
<dbReference type="SUPFAM" id="SSF51338">
    <property type="entry name" value="Composite domain of metallo-dependent hydrolases"/>
    <property type="match status" value="1"/>
</dbReference>
<dbReference type="SUPFAM" id="SSF51556">
    <property type="entry name" value="Metallo-dependent hydrolases"/>
    <property type="match status" value="1"/>
</dbReference>
<dbReference type="GO" id="GO:0005737">
    <property type="term" value="C:cytoplasm"/>
    <property type="evidence" value="ECO:0007669"/>
    <property type="project" value="TreeGrafter"/>
</dbReference>
<dbReference type="InterPro" id="IPR050138">
    <property type="entry name" value="DHOase/Allantoinase_Hydrolase"/>
</dbReference>
<evidence type="ECO:0000256" key="2">
    <source>
        <dbReference type="ARBA" id="ARBA00002368"/>
    </source>
</evidence>
<dbReference type="InterPro" id="IPR006680">
    <property type="entry name" value="Amidohydro-rel"/>
</dbReference>
<dbReference type="Proteomes" id="UP000004754">
    <property type="component" value="Unassembled WGS sequence"/>
</dbReference>
<gene>
    <name evidence="8" type="ORF">HMP0721_2264</name>
</gene>
<keyword evidence="6" id="KW-0665">Pyrimidine biosynthesis</keyword>
<protein>
    <submittedName>
        <fullName evidence="8">Amidohydrolase family protein</fullName>
    </submittedName>
</protein>
<dbReference type="eggNOG" id="COG0044">
    <property type="taxonomic scope" value="Bacteria"/>
</dbReference>
<keyword evidence="5 8" id="KW-0378">Hydrolase</keyword>
<dbReference type="HOGENOM" id="CLU_015572_1_2_9"/>
<dbReference type="AlphaFoldDB" id="E6MJS9"/>
<dbReference type="InterPro" id="IPR002195">
    <property type="entry name" value="Dihydroorotase_CS"/>
</dbReference>
<sequence>MNTTKGKPRKMRTLIENVTLVDSTGSRPGKVMTEDGLIRKVYKARGRVQAQYDEKIDGRGKVLMPGFIDLHCHLRDPGLTQKEDLDTGLHAAVKGGFTTVCAMANTKPVMDDSELLAKNLDRAQALGLATLIQVAAVTRDFSDADLVDFETLRPLTPIFSNDGHNIDNADTMRVALEASAKYDFVLATHNEPETATVVRDIALLEKTPGAHLHICHISRKDTLDAIVAAKQRGLDITCEVTPHHVYASGMSYKVHPPFRSWADRKALLKGAVAGDIDICGTDHAPHTDADKRAGAPGINNFETGFAMYHTALSAAGMALPGLSRMLSAGPANRLGLKAGRIADKYPADLVLVDPDAEWQVNSAQFISKSHNTPFDGKWLRGKVLLTMKGGRVVYDHGSFV</sequence>
<comment type="cofactor">
    <cofactor evidence="1">
        <name>Zn(2+)</name>
        <dbReference type="ChEBI" id="CHEBI:29105"/>
    </cofactor>
</comment>
<comment type="function">
    <text evidence="2">Catalyzes the reversible cyclization of carbamoyl aspartate to dihydroorotate.</text>
</comment>
<dbReference type="GO" id="GO:0006221">
    <property type="term" value="P:pyrimidine nucleotide biosynthetic process"/>
    <property type="evidence" value="ECO:0007669"/>
    <property type="project" value="UniProtKB-KW"/>
</dbReference>
<reference evidence="8 9" key="1">
    <citation type="submission" date="2010-12" db="EMBL/GenBank/DDBJ databases">
        <authorList>
            <person name="Muzny D."/>
            <person name="Qin X."/>
            <person name="Deng J."/>
            <person name="Jiang H."/>
            <person name="Liu Y."/>
            <person name="Qu J."/>
            <person name="Song X.-Z."/>
            <person name="Zhang L."/>
            <person name="Thornton R."/>
            <person name="Coyle M."/>
            <person name="Francisco L."/>
            <person name="Jackson L."/>
            <person name="Javaid M."/>
            <person name="Korchina V."/>
            <person name="Kovar C."/>
            <person name="Mata R."/>
            <person name="Mathew T."/>
            <person name="Ngo R."/>
            <person name="Nguyen L."/>
            <person name="Nguyen N."/>
            <person name="Okwuonu G."/>
            <person name="Ongeri F."/>
            <person name="Pham C."/>
            <person name="Simmons D."/>
            <person name="Wilczek-Boney K."/>
            <person name="Hale W."/>
            <person name="Jakkamsetti A."/>
            <person name="Pham P."/>
            <person name="Ruth R."/>
            <person name="San Lucas F."/>
            <person name="Warren J."/>
            <person name="Zhang J."/>
            <person name="Zhao Z."/>
            <person name="Zhou C."/>
            <person name="Zhu D."/>
            <person name="Lee S."/>
            <person name="Bess C."/>
            <person name="Blankenburg K."/>
            <person name="Forbes L."/>
            <person name="Fu Q."/>
            <person name="Gubbala S."/>
            <person name="Hirani K."/>
            <person name="Jayaseelan J.C."/>
            <person name="Lara F."/>
            <person name="Munidasa M."/>
            <person name="Palculict T."/>
            <person name="Patil S."/>
            <person name="Pu L.-L."/>
            <person name="Saada N."/>
            <person name="Tang L."/>
            <person name="Weissenberger G."/>
            <person name="Zhu Y."/>
            <person name="Hemphill L."/>
            <person name="Shang Y."/>
            <person name="Youmans B."/>
            <person name="Ayvaz T."/>
            <person name="Ross M."/>
            <person name="Santibanez J."/>
            <person name="Aqrawi P."/>
            <person name="Gross S."/>
            <person name="Joshi V."/>
            <person name="Fowler G."/>
            <person name="Nazareth L."/>
            <person name="Reid J."/>
            <person name="Worley K."/>
            <person name="Petrosino J."/>
            <person name="Highlander S."/>
            <person name="Gibbs R."/>
        </authorList>
    </citation>
    <scope>NUCLEOTIDE SEQUENCE [LARGE SCALE GENOMIC DNA]</scope>
    <source>
        <strain evidence="8 9">ATCC 23263</strain>
    </source>
</reference>
<proteinExistence type="inferred from homology"/>
<dbReference type="InterPro" id="IPR011059">
    <property type="entry name" value="Metal-dep_hydrolase_composite"/>
</dbReference>
<accession>E6MJS9</accession>
<evidence type="ECO:0000256" key="6">
    <source>
        <dbReference type="ARBA" id="ARBA00022975"/>
    </source>
</evidence>
<dbReference type="Gene3D" id="3.20.20.140">
    <property type="entry name" value="Metal-dependent hydrolases"/>
    <property type="match status" value="2"/>
</dbReference>
<evidence type="ECO:0000256" key="3">
    <source>
        <dbReference type="ARBA" id="ARBA00010286"/>
    </source>
</evidence>
<dbReference type="InterPro" id="IPR004722">
    <property type="entry name" value="DHOase"/>
</dbReference>
<dbReference type="PANTHER" id="PTHR43668">
    <property type="entry name" value="ALLANTOINASE"/>
    <property type="match status" value="1"/>
</dbReference>
<keyword evidence="9" id="KW-1185">Reference proteome</keyword>
<dbReference type="GO" id="GO:0004151">
    <property type="term" value="F:dihydroorotase activity"/>
    <property type="evidence" value="ECO:0007669"/>
    <property type="project" value="InterPro"/>
</dbReference>
<evidence type="ECO:0000313" key="8">
    <source>
        <dbReference type="EMBL" id="EFV00668.1"/>
    </source>
</evidence>
<dbReference type="GO" id="GO:0004038">
    <property type="term" value="F:allantoinase activity"/>
    <property type="evidence" value="ECO:0007669"/>
    <property type="project" value="TreeGrafter"/>
</dbReference>